<dbReference type="Gene3D" id="3.10.129.10">
    <property type="entry name" value="Hotdog Thioesterase"/>
    <property type="match status" value="1"/>
</dbReference>
<dbReference type="RefSeq" id="WP_211557928.1">
    <property type="nucleotide sequence ID" value="NZ_JAGVRK010000001.1"/>
</dbReference>
<evidence type="ECO:0000313" key="4">
    <source>
        <dbReference type="Proteomes" id="UP000682403"/>
    </source>
</evidence>
<dbReference type="InterPro" id="IPR052061">
    <property type="entry name" value="PTE-AB_protein"/>
</dbReference>
<keyword evidence="4" id="KW-1185">Reference proteome</keyword>
<reference evidence="3 4" key="1">
    <citation type="submission" date="2021-04" db="EMBL/GenBank/DDBJ databases">
        <title>Metabacillus sp. strain KIGAM252 whole genome sequence.</title>
        <authorList>
            <person name="Seo M.-J."/>
            <person name="Cho E.-S."/>
            <person name="Hwang C.Y."/>
            <person name="Yoon D.J."/>
        </authorList>
    </citation>
    <scope>NUCLEOTIDE SEQUENCE [LARGE SCALE GENOMIC DNA]</scope>
    <source>
        <strain evidence="3 4">KIGAM252</strain>
    </source>
</reference>
<protein>
    <submittedName>
        <fullName evidence="3">PaaI family thioesterase</fullName>
    </submittedName>
</protein>
<dbReference type="Pfam" id="PF03061">
    <property type="entry name" value="4HBT"/>
    <property type="match status" value="1"/>
</dbReference>
<dbReference type="InterPro" id="IPR029069">
    <property type="entry name" value="HotDog_dom_sf"/>
</dbReference>
<dbReference type="CDD" id="cd03443">
    <property type="entry name" value="PaaI_thioesterase"/>
    <property type="match status" value="1"/>
</dbReference>
<dbReference type="InterPro" id="IPR003736">
    <property type="entry name" value="PAAI_dom"/>
</dbReference>
<evidence type="ECO:0000259" key="2">
    <source>
        <dbReference type="Pfam" id="PF03061"/>
    </source>
</evidence>
<feature type="domain" description="Thioesterase" evidence="2">
    <location>
        <begin position="75"/>
        <end position="149"/>
    </location>
</feature>
<dbReference type="Proteomes" id="UP000682403">
    <property type="component" value="Unassembled WGS sequence"/>
</dbReference>
<proteinExistence type="predicted"/>
<dbReference type="PANTHER" id="PTHR47260:SF3">
    <property type="entry name" value="THIOESTERASE FAMILY PROTEIN (AFU_ORTHOLOGUE AFUA_7G03960)"/>
    <property type="match status" value="1"/>
</dbReference>
<dbReference type="InterPro" id="IPR006683">
    <property type="entry name" value="Thioestr_dom"/>
</dbReference>
<organism evidence="3 4">
    <name type="scientific">Metabacillus flavus</name>
    <dbReference type="NCBI Taxonomy" id="2823519"/>
    <lineage>
        <taxon>Bacteria</taxon>
        <taxon>Bacillati</taxon>
        <taxon>Bacillota</taxon>
        <taxon>Bacilli</taxon>
        <taxon>Bacillales</taxon>
        <taxon>Bacillaceae</taxon>
        <taxon>Metabacillus</taxon>
    </lineage>
</organism>
<gene>
    <name evidence="3" type="ORF">J9317_08750</name>
</gene>
<keyword evidence="1" id="KW-0378">Hydrolase</keyword>
<dbReference type="EMBL" id="JAGVRK010000001">
    <property type="protein sequence ID" value="MBS2968845.1"/>
    <property type="molecule type" value="Genomic_DNA"/>
</dbReference>
<evidence type="ECO:0000256" key="1">
    <source>
        <dbReference type="ARBA" id="ARBA00022801"/>
    </source>
</evidence>
<dbReference type="SUPFAM" id="SSF54637">
    <property type="entry name" value="Thioesterase/thiol ester dehydrase-isomerase"/>
    <property type="match status" value="1"/>
</dbReference>
<accession>A0ABS5LDN1</accession>
<evidence type="ECO:0000313" key="3">
    <source>
        <dbReference type="EMBL" id="MBS2968845.1"/>
    </source>
</evidence>
<comment type="caution">
    <text evidence="3">The sequence shown here is derived from an EMBL/GenBank/DDBJ whole genome shotgun (WGS) entry which is preliminary data.</text>
</comment>
<sequence length="163" mass="17935">MNKEQMKQQTFELINQLSADETDDFLLLLEAMKRKNQKISSTYIGALLQAEGQDGDDEFTVTIPNTALIQNSLDIVHGGITATLADSAMGTLAHKLLPAHLAAVTSELKINYTAPGIGSFLTCKAKLIHKGTRTLLMESSIYREDGKLIAYSTATFFIIERKK</sequence>
<name>A0ABS5LDN1_9BACI</name>
<dbReference type="NCBIfam" id="TIGR00369">
    <property type="entry name" value="unchar_dom_1"/>
    <property type="match status" value="1"/>
</dbReference>
<dbReference type="PANTHER" id="PTHR47260">
    <property type="entry name" value="UPF0644 PROTEIN PB2B4.06"/>
    <property type="match status" value="1"/>
</dbReference>